<evidence type="ECO:0000256" key="1">
    <source>
        <dbReference type="SAM" id="MobiDB-lite"/>
    </source>
</evidence>
<dbReference type="OrthoDB" id="2655795at2"/>
<keyword evidence="3" id="KW-1185">Reference proteome</keyword>
<reference evidence="2 3" key="1">
    <citation type="submission" date="2019-04" db="EMBL/GenBank/DDBJ databases">
        <title>Cohnella sp. nov., isolated from soil.</title>
        <authorList>
            <person name="Kim W."/>
        </authorList>
    </citation>
    <scope>NUCLEOTIDE SEQUENCE [LARGE SCALE GENOMIC DNA]</scope>
    <source>
        <strain evidence="2 3">CAU 1483</strain>
    </source>
</reference>
<dbReference type="RefSeq" id="WP_136778445.1">
    <property type="nucleotide sequence ID" value="NZ_SUPK01000006.1"/>
</dbReference>
<organism evidence="2 3">
    <name type="scientific">Cohnella pontilimi</name>
    <dbReference type="NCBI Taxonomy" id="2564100"/>
    <lineage>
        <taxon>Bacteria</taxon>
        <taxon>Bacillati</taxon>
        <taxon>Bacillota</taxon>
        <taxon>Bacilli</taxon>
        <taxon>Bacillales</taxon>
        <taxon>Paenibacillaceae</taxon>
        <taxon>Cohnella</taxon>
    </lineage>
</organism>
<comment type="caution">
    <text evidence="2">The sequence shown here is derived from an EMBL/GenBank/DDBJ whole genome shotgun (WGS) entry which is preliminary data.</text>
</comment>
<feature type="region of interest" description="Disordered" evidence="1">
    <location>
        <begin position="70"/>
        <end position="90"/>
    </location>
</feature>
<dbReference type="AlphaFoldDB" id="A0A4U0F9Y2"/>
<accession>A0A4U0F9Y2</accession>
<protein>
    <submittedName>
        <fullName evidence="2">Uncharacterized protein</fullName>
    </submittedName>
</protein>
<evidence type="ECO:0000313" key="2">
    <source>
        <dbReference type="EMBL" id="TJY41525.1"/>
    </source>
</evidence>
<feature type="compositionally biased region" description="Low complexity" evidence="1">
    <location>
        <begin position="72"/>
        <end position="89"/>
    </location>
</feature>
<evidence type="ECO:0000313" key="3">
    <source>
        <dbReference type="Proteomes" id="UP000309673"/>
    </source>
</evidence>
<gene>
    <name evidence="2" type="ORF">E5161_14090</name>
</gene>
<dbReference type="Proteomes" id="UP000309673">
    <property type="component" value="Unassembled WGS sequence"/>
</dbReference>
<sequence>MTPKKPNKNDQGDSFLFRVEILVNSQTSGSALEQLVRILKNGGFEDYRIGSGIGQGRTIEEAIEREKKKRAAAATAASEPVSKKAAASSDTSTLEGKLRTYIDSKKLVRLNANKGRGVKVSIPCRILSFDAGKQLITAYHVDEKQVYSFKANEIEDVIE</sequence>
<proteinExistence type="predicted"/>
<name>A0A4U0F9Y2_9BACL</name>
<dbReference type="EMBL" id="SUPK01000006">
    <property type="protein sequence ID" value="TJY41525.1"/>
    <property type="molecule type" value="Genomic_DNA"/>
</dbReference>